<dbReference type="GO" id="GO:0031369">
    <property type="term" value="F:translation initiation factor binding"/>
    <property type="evidence" value="ECO:0007669"/>
    <property type="project" value="InterPro"/>
</dbReference>
<evidence type="ECO:0000256" key="4">
    <source>
        <dbReference type="ARBA" id="ARBA00044144"/>
    </source>
</evidence>
<keyword evidence="3" id="KW-0963">Cytoplasm</keyword>
<dbReference type="Proteomes" id="UP000593571">
    <property type="component" value="Unassembled WGS sequence"/>
</dbReference>
<dbReference type="SMART" id="SM00515">
    <property type="entry name" value="eIF5C"/>
    <property type="match status" value="1"/>
</dbReference>
<organism evidence="8 9">
    <name type="scientific">Rousettus aegyptiacus</name>
    <name type="common">Egyptian fruit bat</name>
    <name type="synonym">Pteropus aegyptiacus</name>
    <dbReference type="NCBI Taxonomy" id="9407"/>
    <lineage>
        <taxon>Eukaryota</taxon>
        <taxon>Metazoa</taxon>
        <taxon>Chordata</taxon>
        <taxon>Craniata</taxon>
        <taxon>Vertebrata</taxon>
        <taxon>Euteleostomi</taxon>
        <taxon>Mammalia</taxon>
        <taxon>Eutheria</taxon>
        <taxon>Laurasiatheria</taxon>
        <taxon>Chiroptera</taxon>
        <taxon>Yinpterochiroptera</taxon>
        <taxon>Pteropodoidea</taxon>
        <taxon>Pteropodidae</taxon>
        <taxon>Rousettinae</taxon>
        <taxon>Rousettus</taxon>
    </lineage>
</organism>
<reference evidence="8 9" key="1">
    <citation type="journal article" date="2020" name="Nature">
        <title>Six reference-quality genomes reveal evolution of bat adaptations.</title>
        <authorList>
            <person name="Jebb D."/>
            <person name="Huang Z."/>
            <person name="Pippel M."/>
            <person name="Hughes G.M."/>
            <person name="Lavrichenko K."/>
            <person name="Devanna P."/>
            <person name="Winkler S."/>
            <person name="Jermiin L.S."/>
            <person name="Skirmuntt E.C."/>
            <person name="Katzourakis A."/>
            <person name="Burkitt-Gray L."/>
            <person name="Ray D.A."/>
            <person name="Sullivan K.A.M."/>
            <person name="Roscito J.G."/>
            <person name="Kirilenko B.M."/>
            <person name="Davalos L.M."/>
            <person name="Corthals A.P."/>
            <person name="Power M.L."/>
            <person name="Jones G."/>
            <person name="Ransome R.D."/>
            <person name="Dechmann D.K.N."/>
            <person name="Locatelli A.G."/>
            <person name="Puechmaille S.J."/>
            <person name="Fedrigo O."/>
            <person name="Jarvis E.D."/>
            <person name="Hiller M."/>
            <person name="Vernes S.C."/>
            <person name="Myers E.W."/>
            <person name="Teeling E.C."/>
        </authorList>
    </citation>
    <scope>NUCLEOTIDE SEQUENCE [LARGE SCALE GENOMIC DNA]</scope>
    <source>
        <strain evidence="8">MRouAeg1</strain>
        <tissue evidence="8">Muscle</tissue>
    </source>
</reference>
<dbReference type="InterPro" id="IPR051956">
    <property type="entry name" value="eIF2B_epsilon"/>
</dbReference>
<evidence type="ECO:0000313" key="8">
    <source>
        <dbReference type="EMBL" id="KAF6474013.1"/>
    </source>
</evidence>
<dbReference type="GO" id="GO:0003743">
    <property type="term" value="F:translation initiation factor activity"/>
    <property type="evidence" value="ECO:0007669"/>
    <property type="project" value="UniProtKB-KW"/>
</dbReference>
<evidence type="ECO:0000256" key="1">
    <source>
        <dbReference type="ARBA" id="ARBA00004514"/>
    </source>
</evidence>
<evidence type="ECO:0000256" key="2">
    <source>
        <dbReference type="ARBA" id="ARBA00007878"/>
    </source>
</evidence>
<comment type="subcellular location">
    <subcellularLocation>
        <location evidence="1">Cytoplasm</location>
        <location evidence="1">Cytosol</location>
    </subcellularLocation>
</comment>
<dbReference type="AlphaFoldDB" id="A0A7J8HNZ0"/>
<name>A0A7J8HNZ0_ROUAE</name>
<keyword evidence="9" id="KW-1185">Reference proteome</keyword>
<evidence type="ECO:0000256" key="3">
    <source>
        <dbReference type="ARBA" id="ARBA00022490"/>
    </source>
</evidence>
<dbReference type="InterPro" id="IPR044123">
    <property type="entry name" value="W2_eIF2B_epsilon"/>
</dbReference>
<keyword evidence="8" id="KW-0396">Initiation factor</keyword>
<dbReference type="EMBL" id="JACASE010000004">
    <property type="protein sequence ID" value="KAF6474013.1"/>
    <property type="molecule type" value="Genomic_DNA"/>
</dbReference>
<dbReference type="FunFam" id="1.25.40.180:FF:000022">
    <property type="entry name" value="Translation initiation factor eIF-2B epsilon subunit"/>
    <property type="match status" value="1"/>
</dbReference>
<feature type="domain" description="W2" evidence="7">
    <location>
        <begin position="1"/>
        <end position="174"/>
    </location>
</feature>
<evidence type="ECO:0000259" key="7">
    <source>
        <dbReference type="PROSITE" id="PS51363"/>
    </source>
</evidence>
<accession>A0A7J8HNZ0</accession>
<comment type="caution">
    <text evidence="8">The sequence shown here is derived from an EMBL/GenBank/DDBJ whole genome shotgun (WGS) entry which is preliminary data.</text>
</comment>
<dbReference type="GO" id="GO:0005829">
    <property type="term" value="C:cytosol"/>
    <property type="evidence" value="ECO:0007669"/>
    <property type="project" value="UniProtKB-SubCell"/>
</dbReference>
<dbReference type="PANTHER" id="PTHR45887:SF1">
    <property type="entry name" value="TRANSLATION INITIATION FACTOR EIF-2B SUBUNIT EPSILON"/>
    <property type="match status" value="1"/>
</dbReference>
<gene>
    <name evidence="8" type="ORF">HJG63_004367</name>
</gene>
<dbReference type="GO" id="GO:0005085">
    <property type="term" value="F:guanyl-nucleotide exchange factor activity"/>
    <property type="evidence" value="ECO:0007669"/>
    <property type="project" value="InterPro"/>
</dbReference>
<proteinExistence type="inferred from homology"/>
<dbReference type="PROSITE" id="PS51363">
    <property type="entry name" value="W2"/>
    <property type="match status" value="1"/>
</dbReference>
<evidence type="ECO:0000256" key="6">
    <source>
        <dbReference type="ARBA" id="ARBA00046432"/>
    </source>
</evidence>
<comment type="similarity">
    <text evidence="2">Belongs to the eIF-2B gamma/epsilon subunits family.</text>
</comment>
<evidence type="ECO:0000256" key="5">
    <source>
        <dbReference type="ARBA" id="ARBA00044345"/>
    </source>
</evidence>
<dbReference type="InterPro" id="IPR016024">
    <property type="entry name" value="ARM-type_fold"/>
</dbReference>
<sequence length="175" mass="20464">MLFHLTSRLPMPCRSQSYSMLKGPMKALVSPLSPHRYAYNISLKEVMQVLSHVVLEFPLQQMDSPLDPNRYCTLLLPLLKAWSPLFRNYIKRAADHLETLAAIEDFFLEHEILGTSMAKVLMAFYQLEILAEETILSWYSQRDTADKGRQLRKNQQLQRFIQWLKEAEEESSEDD</sequence>
<dbReference type="InterPro" id="IPR003307">
    <property type="entry name" value="W2_domain"/>
</dbReference>
<dbReference type="SUPFAM" id="SSF48371">
    <property type="entry name" value="ARM repeat"/>
    <property type="match status" value="1"/>
</dbReference>
<dbReference type="GO" id="GO:0005851">
    <property type="term" value="C:eukaryotic translation initiation factor 2B complex"/>
    <property type="evidence" value="ECO:0007669"/>
    <property type="project" value="TreeGrafter"/>
</dbReference>
<dbReference type="CDD" id="cd11558">
    <property type="entry name" value="W2_eIF2B_epsilon"/>
    <property type="match status" value="1"/>
</dbReference>
<dbReference type="PANTHER" id="PTHR45887">
    <property type="entry name" value="TRANSLATION INITIATION FACTOR EIF-2B SUBUNIT EPSILON"/>
    <property type="match status" value="1"/>
</dbReference>
<evidence type="ECO:0000313" key="9">
    <source>
        <dbReference type="Proteomes" id="UP000593571"/>
    </source>
</evidence>
<dbReference type="Gene3D" id="1.25.40.180">
    <property type="match status" value="1"/>
</dbReference>
<dbReference type="Pfam" id="PF02020">
    <property type="entry name" value="W2"/>
    <property type="match status" value="1"/>
</dbReference>
<keyword evidence="8" id="KW-0648">Protein biosynthesis</keyword>
<comment type="subunit">
    <text evidence="6">Component of the translation initiation factor 2B (eIF2B) complex which is a heterodecamer of two sets of five different subunits: alpha, beta, gamma, delta and epsilon. Subunits alpha, beta and delta comprise a regulatory subcomplex and subunits epsilon and gamma comprise a catalytic subcomplex. Within the complex, the hexameric regulatory complex resides at the center, with the two heterodimeric catalytic subcomplexes bound on opposite sides.</text>
</comment>
<protein>
    <recommendedName>
        <fullName evidence="4">Translation initiation factor eIF2B subunit epsilon</fullName>
    </recommendedName>
    <alternativeName>
        <fullName evidence="5">eIF2B GDP-GTP exchange factor subunit epsilon</fullName>
    </alternativeName>
</protein>